<dbReference type="Gene3D" id="1.10.287.130">
    <property type="match status" value="1"/>
</dbReference>
<keyword evidence="4" id="KW-0808">Transferase</keyword>
<feature type="domain" description="PAC" evidence="16">
    <location>
        <begin position="295"/>
        <end position="347"/>
    </location>
</feature>
<evidence type="ECO:0000313" key="18">
    <source>
        <dbReference type="Proteomes" id="UP000603141"/>
    </source>
</evidence>
<dbReference type="FunFam" id="3.30.565.10:FF:000010">
    <property type="entry name" value="Sensor histidine kinase RcsC"/>
    <property type="match status" value="1"/>
</dbReference>
<keyword evidence="7" id="KW-0067">ATP-binding</keyword>
<dbReference type="PROSITE" id="PS50113">
    <property type="entry name" value="PAC"/>
    <property type="match status" value="3"/>
</dbReference>
<keyword evidence="8" id="KW-0902">Two-component regulatory system</keyword>
<dbReference type="PANTHER" id="PTHR45339">
    <property type="entry name" value="HYBRID SIGNAL TRANSDUCTION HISTIDINE KINASE J"/>
    <property type="match status" value="1"/>
</dbReference>
<dbReference type="InterPro" id="IPR003594">
    <property type="entry name" value="HATPase_dom"/>
</dbReference>
<evidence type="ECO:0000256" key="8">
    <source>
        <dbReference type="ARBA" id="ARBA00023012"/>
    </source>
</evidence>
<dbReference type="SMART" id="SM00086">
    <property type="entry name" value="PAC"/>
    <property type="match status" value="3"/>
</dbReference>
<dbReference type="SUPFAM" id="SSF52172">
    <property type="entry name" value="CheY-like"/>
    <property type="match status" value="2"/>
</dbReference>
<proteinExistence type="predicted"/>
<dbReference type="InterPro" id="IPR036890">
    <property type="entry name" value="HATPase_C_sf"/>
</dbReference>
<dbReference type="SUPFAM" id="SSF47384">
    <property type="entry name" value="Homodimeric domain of signal transducing histidine kinase"/>
    <property type="match status" value="1"/>
</dbReference>
<evidence type="ECO:0000313" key="17">
    <source>
        <dbReference type="EMBL" id="MBK1882050.1"/>
    </source>
</evidence>
<feature type="modified residue" description="4-aspartylphosphate" evidence="11">
    <location>
        <position position="784"/>
    </location>
</feature>
<evidence type="ECO:0000259" key="16">
    <source>
        <dbReference type="PROSITE" id="PS50113"/>
    </source>
</evidence>
<dbReference type="SMART" id="SM00387">
    <property type="entry name" value="HATPase_c"/>
    <property type="match status" value="1"/>
</dbReference>
<dbReference type="InterPro" id="IPR011006">
    <property type="entry name" value="CheY-like_superfamily"/>
</dbReference>
<dbReference type="InterPro" id="IPR036097">
    <property type="entry name" value="HisK_dim/P_sf"/>
</dbReference>
<dbReference type="InterPro" id="IPR013656">
    <property type="entry name" value="PAS_4"/>
</dbReference>
<feature type="transmembrane region" description="Helical" evidence="12">
    <location>
        <begin position="41"/>
        <end position="59"/>
    </location>
</feature>
<dbReference type="PROSITE" id="PS50112">
    <property type="entry name" value="PAS"/>
    <property type="match status" value="3"/>
</dbReference>
<dbReference type="NCBIfam" id="TIGR00229">
    <property type="entry name" value="sensory_box"/>
    <property type="match status" value="3"/>
</dbReference>
<dbReference type="SUPFAM" id="SSF55785">
    <property type="entry name" value="PYP-like sensor domain (PAS domain)"/>
    <property type="match status" value="3"/>
</dbReference>
<dbReference type="CDD" id="cd17546">
    <property type="entry name" value="REC_hyHK_CKI1_RcsC-like"/>
    <property type="match status" value="1"/>
</dbReference>
<keyword evidence="6" id="KW-0418">Kinase</keyword>
<dbReference type="Gene3D" id="3.30.565.10">
    <property type="entry name" value="Histidine kinase-like ATPase, C-terminal domain"/>
    <property type="match status" value="1"/>
</dbReference>
<dbReference type="Pfam" id="PF08448">
    <property type="entry name" value="PAS_4"/>
    <property type="match status" value="1"/>
</dbReference>
<protein>
    <recommendedName>
        <fullName evidence="10">Sensory/regulatory protein RpfC</fullName>
        <ecNumber evidence="2">2.7.13.3</ecNumber>
    </recommendedName>
</protein>
<comment type="caution">
    <text evidence="17">The sequence shown here is derived from an EMBL/GenBank/DDBJ whole genome shotgun (WGS) entry which is preliminary data.</text>
</comment>
<feature type="domain" description="PAS" evidence="15">
    <location>
        <begin position="223"/>
        <end position="292"/>
    </location>
</feature>
<dbReference type="InterPro" id="IPR035965">
    <property type="entry name" value="PAS-like_dom_sf"/>
</dbReference>
<keyword evidence="12" id="KW-1133">Transmembrane helix</keyword>
<dbReference type="CDD" id="cd00130">
    <property type="entry name" value="PAS"/>
    <property type="match status" value="3"/>
</dbReference>
<evidence type="ECO:0000259" key="13">
    <source>
        <dbReference type="PROSITE" id="PS50109"/>
    </source>
</evidence>
<reference evidence="17" key="1">
    <citation type="submission" date="2021-01" db="EMBL/GenBank/DDBJ databases">
        <title>Modified the classification status of verrucomicrobia.</title>
        <authorList>
            <person name="Feng X."/>
        </authorList>
    </citation>
    <scope>NUCLEOTIDE SEQUENCE</scope>
    <source>
        <strain evidence="17">KCTC 22041</strain>
    </source>
</reference>
<dbReference type="Pfam" id="PF08447">
    <property type="entry name" value="PAS_3"/>
    <property type="match status" value="1"/>
</dbReference>
<keyword evidence="12" id="KW-0472">Membrane</keyword>
<feature type="domain" description="PAS" evidence="15">
    <location>
        <begin position="81"/>
        <end position="126"/>
    </location>
</feature>
<dbReference type="PRINTS" id="PR00344">
    <property type="entry name" value="BCTRLSENSOR"/>
</dbReference>
<accession>A0A934VVC8</accession>
<dbReference type="Pfam" id="PF13426">
    <property type="entry name" value="PAS_9"/>
    <property type="match status" value="1"/>
</dbReference>
<evidence type="ECO:0000256" key="11">
    <source>
        <dbReference type="PROSITE-ProRule" id="PRU00169"/>
    </source>
</evidence>
<evidence type="ECO:0000256" key="1">
    <source>
        <dbReference type="ARBA" id="ARBA00000085"/>
    </source>
</evidence>
<evidence type="ECO:0000256" key="6">
    <source>
        <dbReference type="ARBA" id="ARBA00022777"/>
    </source>
</evidence>
<dbReference type="RefSeq" id="WP_200268805.1">
    <property type="nucleotide sequence ID" value="NZ_JAENIJ010000007.1"/>
</dbReference>
<dbReference type="InterPro" id="IPR013655">
    <property type="entry name" value="PAS_fold_3"/>
</dbReference>
<dbReference type="InterPro" id="IPR000700">
    <property type="entry name" value="PAS-assoc_C"/>
</dbReference>
<keyword evidence="12" id="KW-0812">Transmembrane</keyword>
<sequence length="999" mass="111451">MVSLQSAKLIFPAIICFASLLVGWIATYALRGEVTTFQNQALVWSLVCIACCFFTWKFAPRPGSGGSSSGCNKAAAFDQKASSLNRAIFEGTQLAIIATDLKGTIIHFNSAAEGMLGYSRDELIGKKTPAIFHLESEMIARAQEVEKETGRKIEAGFEALASTVKVTGYDEREWTFVPKSGKQIPVAISIASIRDDDGIVTGYIGVARNITVRRKMETALKISEQRMRLFAEHAPAAVAMFDQEMRYLVVTNRWIEDYGLKGQKLIGRSHYDVFPEINDTWKEHHQRVLKGEILRNEADPFDRLDGRRQWLSWEVRPWHHIHGEIGGVMMLTQDITERQKDAQALEQSEERFRHAFEFAGIGMAIVALDGSWLRVNKSVCDILGYSTQELLATTFQELTYPDDLGTDLKQVRELIDGDKRYFQMEKRYFHKDGHIVWVRLTASLVRNTDSQPVHFISQLEDITERKTLEQHLAKARDEAVAASRLKSEFLANMSHEIRTPMNGILGMCGMLMDTPLSSEQYELGSVIQHSAESLRNIINDILDFSKIEAGKLSIDYTEFDPRELIEETLLLLAPRAFEKTIELMDDFDPALDHRLYGDSGRIRQILINLIGNAVKFTSEGEIIVRTRKSETQQNRTTIIFEVSDTGIGIPEAFQKNLFDPFTQADGSITRRYGGSGLGLAISRQLVELMGGTIHFESTPGVGSKFWFALTLRHTQPSAAAPKNYIPSDKHVLIIDDNEKAAEILAKQIQELGIKAETCKDSRQAVSKLLETLNSSSPVDLVLIDSDMPHLPGIVLATTIRNHPELAKLPLILLSSTRTQDSNETAQLRFSAILAKPIRHASLVRILARTLGENPELSMSKPSSDDPPLAKKSWHLLLAEDNAVNQMVACRLLGKLGHTVDVVEDGAAALARLAEGINYDAILMDCQMPVMDGYTATQRIRSGDIASLNSRIPIIALTAHAMAEDRVRCLEVGMDEFVTKPVRINDLQSAMERAMGIATR</sequence>
<dbReference type="Gene3D" id="3.40.50.2300">
    <property type="match status" value="2"/>
</dbReference>
<dbReference type="Pfam" id="PF00512">
    <property type="entry name" value="HisKA"/>
    <property type="match status" value="1"/>
</dbReference>
<name>A0A934VVC8_9BACT</name>
<evidence type="ECO:0000256" key="9">
    <source>
        <dbReference type="ARBA" id="ARBA00064003"/>
    </source>
</evidence>
<dbReference type="AlphaFoldDB" id="A0A934VVC8"/>
<keyword evidence="5" id="KW-0547">Nucleotide-binding</keyword>
<feature type="transmembrane region" description="Helical" evidence="12">
    <location>
        <begin position="9"/>
        <end position="29"/>
    </location>
</feature>
<dbReference type="InterPro" id="IPR004358">
    <property type="entry name" value="Sig_transdc_His_kin-like_C"/>
</dbReference>
<dbReference type="Proteomes" id="UP000603141">
    <property type="component" value="Unassembled WGS sequence"/>
</dbReference>
<evidence type="ECO:0000256" key="10">
    <source>
        <dbReference type="ARBA" id="ARBA00068150"/>
    </source>
</evidence>
<dbReference type="Pfam" id="PF00072">
    <property type="entry name" value="Response_reg"/>
    <property type="match status" value="2"/>
</dbReference>
<dbReference type="InterPro" id="IPR001610">
    <property type="entry name" value="PAC"/>
</dbReference>
<feature type="domain" description="PAC" evidence="16">
    <location>
        <begin position="422"/>
        <end position="474"/>
    </location>
</feature>
<dbReference type="SMART" id="SM00388">
    <property type="entry name" value="HisKA"/>
    <property type="match status" value="1"/>
</dbReference>
<dbReference type="CDD" id="cd16922">
    <property type="entry name" value="HATPase_EvgS-ArcB-TorS-like"/>
    <property type="match status" value="1"/>
</dbReference>
<dbReference type="EMBL" id="JAENIJ010000007">
    <property type="protein sequence ID" value="MBK1882050.1"/>
    <property type="molecule type" value="Genomic_DNA"/>
</dbReference>
<dbReference type="PROSITE" id="PS50109">
    <property type="entry name" value="HIS_KIN"/>
    <property type="match status" value="1"/>
</dbReference>
<evidence type="ECO:0000256" key="3">
    <source>
        <dbReference type="ARBA" id="ARBA00022553"/>
    </source>
</evidence>
<comment type="catalytic activity">
    <reaction evidence="1">
        <text>ATP + protein L-histidine = ADP + protein N-phospho-L-histidine.</text>
        <dbReference type="EC" id="2.7.13.3"/>
    </reaction>
</comment>
<feature type="modified residue" description="4-aspartylphosphate" evidence="11">
    <location>
        <position position="924"/>
    </location>
</feature>
<evidence type="ECO:0000259" key="15">
    <source>
        <dbReference type="PROSITE" id="PS50112"/>
    </source>
</evidence>
<evidence type="ECO:0000256" key="12">
    <source>
        <dbReference type="SAM" id="Phobius"/>
    </source>
</evidence>
<feature type="domain" description="PAC" evidence="16">
    <location>
        <begin position="170"/>
        <end position="222"/>
    </location>
</feature>
<dbReference type="Pfam" id="PF02518">
    <property type="entry name" value="HATPase_c"/>
    <property type="match status" value="1"/>
</dbReference>
<dbReference type="InterPro" id="IPR001789">
    <property type="entry name" value="Sig_transdc_resp-reg_receiver"/>
</dbReference>
<evidence type="ECO:0000256" key="5">
    <source>
        <dbReference type="ARBA" id="ARBA00022741"/>
    </source>
</evidence>
<feature type="domain" description="PAS" evidence="15">
    <location>
        <begin position="348"/>
        <end position="418"/>
    </location>
</feature>
<feature type="domain" description="Histidine kinase" evidence="13">
    <location>
        <begin position="492"/>
        <end position="713"/>
    </location>
</feature>
<dbReference type="GO" id="GO:0005524">
    <property type="term" value="F:ATP binding"/>
    <property type="evidence" value="ECO:0007669"/>
    <property type="project" value="UniProtKB-KW"/>
</dbReference>
<dbReference type="SUPFAM" id="SSF55874">
    <property type="entry name" value="ATPase domain of HSP90 chaperone/DNA topoisomerase II/histidine kinase"/>
    <property type="match status" value="1"/>
</dbReference>
<dbReference type="GO" id="GO:0000155">
    <property type="term" value="F:phosphorelay sensor kinase activity"/>
    <property type="evidence" value="ECO:0007669"/>
    <property type="project" value="InterPro"/>
</dbReference>
<evidence type="ECO:0000256" key="4">
    <source>
        <dbReference type="ARBA" id="ARBA00022679"/>
    </source>
</evidence>
<feature type="domain" description="Response regulatory" evidence="14">
    <location>
        <begin position="874"/>
        <end position="994"/>
    </location>
</feature>
<comment type="subunit">
    <text evidence="9">At low DSF concentrations, interacts with RpfF.</text>
</comment>
<dbReference type="SMART" id="SM00091">
    <property type="entry name" value="PAS"/>
    <property type="match status" value="3"/>
</dbReference>
<dbReference type="PROSITE" id="PS50110">
    <property type="entry name" value="RESPONSE_REGULATORY"/>
    <property type="match status" value="2"/>
</dbReference>
<evidence type="ECO:0000259" key="14">
    <source>
        <dbReference type="PROSITE" id="PS50110"/>
    </source>
</evidence>
<dbReference type="PANTHER" id="PTHR45339:SF1">
    <property type="entry name" value="HYBRID SIGNAL TRANSDUCTION HISTIDINE KINASE J"/>
    <property type="match status" value="1"/>
</dbReference>
<keyword evidence="18" id="KW-1185">Reference proteome</keyword>
<dbReference type="EC" id="2.7.13.3" evidence="2"/>
<evidence type="ECO:0000256" key="7">
    <source>
        <dbReference type="ARBA" id="ARBA00022840"/>
    </source>
</evidence>
<dbReference type="InterPro" id="IPR005467">
    <property type="entry name" value="His_kinase_dom"/>
</dbReference>
<dbReference type="InterPro" id="IPR000014">
    <property type="entry name" value="PAS"/>
</dbReference>
<dbReference type="FunFam" id="1.10.287.130:FF:000002">
    <property type="entry name" value="Two-component osmosensing histidine kinase"/>
    <property type="match status" value="1"/>
</dbReference>
<dbReference type="Gene3D" id="3.30.450.20">
    <property type="entry name" value="PAS domain"/>
    <property type="match status" value="3"/>
</dbReference>
<dbReference type="CDD" id="cd00082">
    <property type="entry name" value="HisKA"/>
    <property type="match status" value="1"/>
</dbReference>
<dbReference type="SMART" id="SM00448">
    <property type="entry name" value="REC"/>
    <property type="match status" value="2"/>
</dbReference>
<feature type="domain" description="Response regulatory" evidence="14">
    <location>
        <begin position="730"/>
        <end position="850"/>
    </location>
</feature>
<organism evidence="17 18">
    <name type="scientific">Luteolibacter pohnpeiensis</name>
    <dbReference type="NCBI Taxonomy" id="454153"/>
    <lineage>
        <taxon>Bacteria</taxon>
        <taxon>Pseudomonadati</taxon>
        <taxon>Verrucomicrobiota</taxon>
        <taxon>Verrucomicrobiia</taxon>
        <taxon>Verrucomicrobiales</taxon>
        <taxon>Verrucomicrobiaceae</taxon>
        <taxon>Luteolibacter</taxon>
    </lineage>
</organism>
<keyword evidence="3 11" id="KW-0597">Phosphoprotein</keyword>
<evidence type="ECO:0000256" key="2">
    <source>
        <dbReference type="ARBA" id="ARBA00012438"/>
    </source>
</evidence>
<gene>
    <name evidence="17" type="ORF">JIN85_06465</name>
</gene>
<dbReference type="InterPro" id="IPR003661">
    <property type="entry name" value="HisK_dim/P_dom"/>
</dbReference>